<organism evidence="6 7">
    <name type="scientific">Rhizophlyctis rosea</name>
    <dbReference type="NCBI Taxonomy" id="64517"/>
    <lineage>
        <taxon>Eukaryota</taxon>
        <taxon>Fungi</taxon>
        <taxon>Fungi incertae sedis</taxon>
        <taxon>Chytridiomycota</taxon>
        <taxon>Chytridiomycota incertae sedis</taxon>
        <taxon>Chytridiomycetes</taxon>
        <taxon>Rhizophlyctidales</taxon>
        <taxon>Rhizophlyctidaceae</taxon>
        <taxon>Rhizophlyctis</taxon>
    </lineage>
</organism>
<protein>
    <submittedName>
        <fullName evidence="6">Myblike DNAbinding domain-containing protein</fullName>
    </submittedName>
</protein>
<evidence type="ECO:0000256" key="1">
    <source>
        <dbReference type="ARBA" id="ARBA00004123"/>
    </source>
</evidence>
<keyword evidence="7" id="KW-1185">Reference proteome</keyword>
<reference evidence="6" key="1">
    <citation type="submission" date="2020-05" db="EMBL/GenBank/DDBJ databases">
        <title>Phylogenomic resolution of chytrid fungi.</title>
        <authorList>
            <person name="Stajich J.E."/>
            <person name="Amses K."/>
            <person name="Simmons R."/>
            <person name="Seto K."/>
            <person name="Myers J."/>
            <person name="Bonds A."/>
            <person name="Quandt C.A."/>
            <person name="Barry K."/>
            <person name="Liu P."/>
            <person name="Grigoriev I."/>
            <person name="Longcore J.E."/>
            <person name="James T.Y."/>
        </authorList>
    </citation>
    <scope>NUCLEOTIDE SEQUENCE</scope>
    <source>
        <strain evidence="6">JEL0318</strain>
    </source>
</reference>
<name>A0AAD5SFS5_9FUNG</name>
<evidence type="ECO:0000256" key="2">
    <source>
        <dbReference type="ARBA" id="ARBA00023125"/>
    </source>
</evidence>
<comment type="subcellular location">
    <subcellularLocation>
        <location evidence="1">Nucleus</location>
    </subcellularLocation>
</comment>
<dbReference type="GO" id="GO:0000978">
    <property type="term" value="F:RNA polymerase II cis-regulatory region sequence-specific DNA binding"/>
    <property type="evidence" value="ECO:0007669"/>
    <property type="project" value="TreeGrafter"/>
</dbReference>
<dbReference type="GO" id="GO:0005634">
    <property type="term" value="C:nucleus"/>
    <property type="evidence" value="ECO:0007669"/>
    <property type="project" value="UniProtKB-SubCell"/>
</dbReference>
<feature type="compositionally biased region" description="Polar residues" evidence="4">
    <location>
        <begin position="42"/>
        <end position="51"/>
    </location>
</feature>
<evidence type="ECO:0000313" key="7">
    <source>
        <dbReference type="Proteomes" id="UP001212841"/>
    </source>
</evidence>
<keyword evidence="3" id="KW-0539">Nucleus</keyword>
<evidence type="ECO:0000313" key="6">
    <source>
        <dbReference type="EMBL" id="KAJ3054370.1"/>
    </source>
</evidence>
<dbReference type="InterPro" id="IPR001005">
    <property type="entry name" value="SANT/Myb"/>
</dbReference>
<sequence length="285" mass="33469">MFLRKLQGAARPMFSCRHIRVFPKPIPAPLRPPLLQSFAISNSTSRASSTQKPPPARHDYKRNRLYRPWTASDEYKLCHLREQKFTWQQIGEQLRRDPSSCFYRYERLTSPPTASGPWTEEEDAALLKAWQHAERTGQKRWKKDFDRIICRSPGSAAKRLLCICPDLRRGLLPKEEIMILRTFVFDCIRNNREVSWATVANELNRSPQQLINYWKNHSGKVTGRFTKEEDLIVWGQLMKAKRAGLTPPWTKIGEMLDRLTSAVFRAAIRLEKVHKQSHRWYVVFH</sequence>
<gene>
    <name evidence="6" type="primary">SNAPC4_1</name>
    <name evidence="6" type="ORF">HK097_001979</name>
</gene>
<dbReference type="SMART" id="SM00717">
    <property type="entry name" value="SANT"/>
    <property type="match status" value="2"/>
</dbReference>
<dbReference type="EMBL" id="JADGJD010000141">
    <property type="protein sequence ID" value="KAJ3054370.1"/>
    <property type="molecule type" value="Genomic_DNA"/>
</dbReference>
<feature type="region of interest" description="Disordered" evidence="4">
    <location>
        <begin position="42"/>
        <end position="63"/>
    </location>
</feature>
<feature type="domain" description="Myb-like" evidence="5">
    <location>
        <begin position="61"/>
        <end position="109"/>
    </location>
</feature>
<dbReference type="CDD" id="cd00167">
    <property type="entry name" value="SANT"/>
    <property type="match status" value="1"/>
</dbReference>
<dbReference type="PANTHER" id="PTHR46380:SF2">
    <property type="entry name" value="CYCLIN-D-BINDING MYB-LIKE TRANSCRIPTION FACTOR 1"/>
    <property type="match status" value="1"/>
</dbReference>
<dbReference type="Pfam" id="PF13921">
    <property type="entry name" value="Myb_DNA-bind_6"/>
    <property type="match status" value="1"/>
</dbReference>
<dbReference type="PROSITE" id="PS50090">
    <property type="entry name" value="MYB_LIKE"/>
    <property type="match status" value="1"/>
</dbReference>
<accession>A0AAD5SFS5</accession>
<dbReference type="InterPro" id="IPR009057">
    <property type="entry name" value="Homeodomain-like_sf"/>
</dbReference>
<proteinExistence type="predicted"/>
<dbReference type="SUPFAM" id="SSF46689">
    <property type="entry name" value="Homeodomain-like"/>
    <property type="match status" value="1"/>
</dbReference>
<evidence type="ECO:0000256" key="4">
    <source>
        <dbReference type="SAM" id="MobiDB-lite"/>
    </source>
</evidence>
<dbReference type="AlphaFoldDB" id="A0AAD5SFS5"/>
<evidence type="ECO:0000259" key="5">
    <source>
        <dbReference type="PROSITE" id="PS50090"/>
    </source>
</evidence>
<dbReference type="InterPro" id="IPR051651">
    <property type="entry name" value="DMTF1_DNA-bind_reg"/>
</dbReference>
<dbReference type="Proteomes" id="UP001212841">
    <property type="component" value="Unassembled WGS sequence"/>
</dbReference>
<comment type="caution">
    <text evidence="6">The sequence shown here is derived from an EMBL/GenBank/DDBJ whole genome shotgun (WGS) entry which is preliminary data.</text>
</comment>
<dbReference type="PANTHER" id="PTHR46380">
    <property type="entry name" value="CYCLIN-D-BINDING MYB-LIKE TRANSCRIPTION FACTOR 1"/>
    <property type="match status" value="1"/>
</dbReference>
<dbReference type="GO" id="GO:0000981">
    <property type="term" value="F:DNA-binding transcription factor activity, RNA polymerase II-specific"/>
    <property type="evidence" value="ECO:0007669"/>
    <property type="project" value="TreeGrafter"/>
</dbReference>
<keyword evidence="2" id="KW-0238">DNA-binding</keyword>
<evidence type="ECO:0000256" key="3">
    <source>
        <dbReference type="ARBA" id="ARBA00023242"/>
    </source>
</evidence>